<reference evidence="8 9" key="1">
    <citation type="submission" date="2014-07" db="EMBL/GenBank/DDBJ databases">
        <title>Expanding our view of genomic diversity in Candidatus Accumulibacter clades.</title>
        <authorList>
            <person name="Skennerton C.T."/>
            <person name="Barr J.J."/>
            <person name="Slater F.R."/>
            <person name="Bond P.L."/>
            <person name="Tyson G.W."/>
        </authorList>
    </citation>
    <scope>NUCLEOTIDE SEQUENCE [LARGE SCALE GENOMIC DNA]</scope>
    <source>
        <strain evidence="9">SK-01</strain>
    </source>
</reference>
<dbReference type="SUPFAM" id="SSF54786">
    <property type="entry name" value="YcfA/nrd intein domain"/>
    <property type="match status" value="1"/>
</dbReference>
<evidence type="ECO:0000256" key="6">
    <source>
        <dbReference type="ARBA" id="ARBA00022884"/>
    </source>
</evidence>
<dbReference type="RefSeq" id="WP_034925001.1">
    <property type="nucleotide sequence ID" value="NZ_JDSS02000019.1"/>
</dbReference>
<dbReference type="AlphaFoldDB" id="A0A084Y2A0"/>
<proteinExistence type="inferred from homology"/>
<evidence type="ECO:0000256" key="1">
    <source>
        <dbReference type="ARBA" id="ARBA00006620"/>
    </source>
</evidence>
<protein>
    <submittedName>
        <fullName evidence="8">YcfA-like protein</fullName>
    </submittedName>
</protein>
<sequence length="65" mass="7049">MGQGFYGELRALLLSAGCTFVRQGAGSHEIWQSPISQKRFSVPVTVASRFTANAILKQAGIVHKM</sequence>
<comment type="caution">
    <text evidence="8">The sequence shown here is derived from an EMBL/GenBank/DDBJ whole genome shotgun (WGS) entry which is preliminary data.</text>
</comment>
<dbReference type="GO" id="GO:0004519">
    <property type="term" value="F:endonuclease activity"/>
    <property type="evidence" value="ECO:0007669"/>
    <property type="project" value="UniProtKB-KW"/>
</dbReference>
<evidence type="ECO:0000313" key="8">
    <source>
        <dbReference type="EMBL" id="KFB68844.1"/>
    </source>
</evidence>
<dbReference type="Gene3D" id="3.30.920.30">
    <property type="entry name" value="Hypothetical protein"/>
    <property type="match status" value="1"/>
</dbReference>
<dbReference type="GO" id="GO:0016787">
    <property type="term" value="F:hydrolase activity"/>
    <property type="evidence" value="ECO:0007669"/>
    <property type="project" value="UniProtKB-KW"/>
</dbReference>
<organism evidence="8 9">
    <name type="scientific">Candidatus Accumulibacter vicinus</name>
    <dbReference type="NCBI Taxonomy" id="2954382"/>
    <lineage>
        <taxon>Bacteria</taxon>
        <taxon>Pseudomonadati</taxon>
        <taxon>Pseudomonadota</taxon>
        <taxon>Betaproteobacteria</taxon>
        <taxon>Candidatus Accumulibacter</taxon>
    </lineage>
</organism>
<dbReference type="EMBL" id="JDSS02000019">
    <property type="protein sequence ID" value="KFB68844.1"/>
    <property type="molecule type" value="Genomic_DNA"/>
</dbReference>
<evidence type="ECO:0000256" key="7">
    <source>
        <dbReference type="ARBA" id="ARBA00023016"/>
    </source>
</evidence>
<accession>A0A084Y2A0</accession>
<keyword evidence="4" id="KW-0255">Endonuclease</keyword>
<evidence type="ECO:0000256" key="4">
    <source>
        <dbReference type="ARBA" id="ARBA00022759"/>
    </source>
</evidence>
<keyword evidence="3" id="KW-0540">Nuclease</keyword>
<name>A0A084Y2A0_9PROT</name>
<keyword evidence="7" id="KW-0346">Stress response</keyword>
<comment type="similarity">
    <text evidence="1">Belongs to the HicA mRNA interferase family.</text>
</comment>
<evidence type="ECO:0000256" key="5">
    <source>
        <dbReference type="ARBA" id="ARBA00022801"/>
    </source>
</evidence>
<keyword evidence="5" id="KW-0378">Hydrolase</keyword>
<gene>
    <name evidence="8" type="ORF">CAPSK01_001699</name>
</gene>
<keyword evidence="6" id="KW-0694">RNA-binding</keyword>
<dbReference type="Proteomes" id="UP000019812">
    <property type="component" value="Unassembled WGS sequence"/>
</dbReference>
<evidence type="ECO:0000313" key="9">
    <source>
        <dbReference type="Proteomes" id="UP000019812"/>
    </source>
</evidence>
<dbReference type="STRING" id="1457154.CAPSK01_001699"/>
<evidence type="ECO:0000256" key="3">
    <source>
        <dbReference type="ARBA" id="ARBA00022722"/>
    </source>
</evidence>
<dbReference type="InterPro" id="IPR038570">
    <property type="entry name" value="HicA_sf"/>
</dbReference>
<dbReference type="InterPro" id="IPR012933">
    <property type="entry name" value="HicA_mRNA_interferase"/>
</dbReference>
<keyword evidence="2" id="KW-1277">Toxin-antitoxin system</keyword>
<dbReference type="Pfam" id="PF07927">
    <property type="entry name" value="HicA_toxin"/>
    <property type="match status" value="1"/>
</dbReference>
<dbReference type="GO" id="GO:0003729">
    <property type="term" value="F:mRNA binding"/>
    <property type="evidence" value="ECO:0007669"/>
    <property type="project" value="InterPro"/>
</dbReference>
<evidence type="ECO:0000256" key="2">
    <source>
        <dbReference type="ARBA" id="ARBA00022649"/>
    </source>
</evidence>